<name>A0A918I7W6_9ACTN</name>
<reference evidence="1" key="1">
    <citation type="journal article" date="2014" name="Int. J. Syst. Evol. Microbiol.">
        <title>Complete genome sequence of Corynebacterium casei LMG S-19264T (=DSM 44701T), isolated from a smear-ripened cheese.</title>
        <authorList>
            <consortium name="US DOE Joint Genome Institute (JGI-PGF)"/>
            <person name="Walter F."/>
            <person name="Albersmeier A."/>
            <person name="Kalinowski J."/>
            <person name="Ruckert C."/>
        </authorList>
    </citation>
    <scope>NUCLEOTIDE SEQUENCE</scope>
    <source>
        <strain evidence="1">JCM 4369</strain>
    </source>
</reference>
<dbReference type="AlphaFoldDB" id="A0A918I7W6"/>
<comment type="caution">
    <text evidence="1">The sequence shown here is derived from an EMBL/GenBank/DDBJ whole genome shotgun (WGS) entry which is preliminary data.</text>
</comment>
<keyword evidence="2" id="KW-1185">Reference proteome</keyword>
<gene>
    <name evidence="1" type="ORF">GCM10010260_16770</name>
</gene>
<dbReference type="Proteomes" id="UP000618795">
    <property type="component" value="Unassembled WGS sequence"/>
</dbReference>
<proteinExistence type="predicted"/>
<dbReference type="RefSeq" id="WP_191872007.1">
    <property type="nucleotide sequence ID" value="NZ_BMTD01000002.1"/>
</dbReference>
<sequence length="117" mass="13681">MNPDELRYKRDQQRARDESFMTFDALRPRYDHRTSMTLTMTAYGPELHAFSPVYGTSAFIGEGALLLGDPQAALSRSVMMTDERRAYLIKRWAYWQEDERRRSDDPDRIVARSLGTE</sequence>
<evidence type="ECO:0000313" key="2">
    <source>
        <dbReference type="Proteomes" id="UP000618795"/>
    </source>
</evidence>
<dbReference type="EMBL" id="BMTD01000002">
    <property type="protein sequence ID" value="GGU84370.1"/>
    <property type="molecule type" value="Genomic_DNA"/>
</dbReference>
<protein>
    <submittedName>
        <fullName evidence="1">Uncharacterized protein</fullName>
    </submittedName>
</protein>
<organism evidence="1 2">
    <name type="scientific">Streptomyces filipinensis</name>
    <dbReference type="NCBI Taxonomy" id="66887"/>
    <lineage>
        <taxon>Bacteria</taxon>
        <taxon>Bacillati</taxon>
        <taxon>Actinomycetota</taxon>
        <taxon>Actinomycetes</taxon>
        <taxon>Kitasatosporales</taxon>
        <taxon>Streptomycetaceae</taxon>
        <taxon>Streptomyces</taxon>
    </lineage>
</organism>
<evidence type="ECO:0000313" key="1">
    <source>
        <dbReference type="EMBL" id="GGU84370.1"/>
    </source>
</evidence>
<accession>A0A918I7W6</accession>
<reference evidence="1" key="2">
    <citation type="submission" date="2020-09" db="EMBL/GenBank/DDBJ databases">
        <authorList>
            <person name="Sun Q."/>
            <person name="Ohkuma M."/>
        </authorList>
    </citation>
    <scope>NUCLEOTIDE SEQUENCE</scope>
    <source>
        <strain evidence="1">JCM 4369</strain>
    </source>
</reference>